<dbReference type="InterPro" id="IPR036291">
    <property type="entry name" value="NAD(P)-bd_dom_sf"/>
</dbReference>
<dbReference type="Gene3D" id="3.40.50.720">
    <property type="entry name" value="NAD(P)-binding Rossmann-like Domain"/>
    <property type="match status" value="1"/>
</dbReference>
<dbReference type="RefSeq" id="WP_166053881.1">
    <property type="nucleotide sequence ID" value="NZ_JAAMPJ010000014.1"/>
</dbReference>
<dbReference type="PANTHER" id="PTHR44154">
    <property type="entry name" value="QUINONE OXIDOREDUCTASE"/>
    <property type="match status" value="1"/>
</dbReference>
<dbReference type="SUPFAM" id="SSF51735">
    <property type="entry name" value="NAD(P)-binding Rossmann-fold domains"/>
    <property type="match status" value="1"/>
</dbReference>
<dbReference type="CDD" id="cd05289">
    <property type="entry name" value="MDR_like_2"/>
    <property type="match status" value="1"/>
</dbReference>
<dbReference type="InterPro" id="IPR013154">
    <property type="entry name" value="ADH-like_N"/>
</dbReference>
<name>A0A7C9VWU1_9PSEU</name>
<dbReference type="AlphaFoldDB" id="A0A7C9VWU1"/>
<dbReference type="InterPro" id="IPR020843">
    <property type="entry name" value="ER"/>
</dbReference>
<dbReference type="Pfam" id="PF13602">
    <property type="entry name" value="ADH_zinc_N_2"/>
    <property type="match status" value="1"/>
</dbReference>
<accession>A0A7C9VWU1</accession>
<gene>
    <name evidence="3" type="ORF">G7043_39890</name>
</gene>
<dbReference type="InterPro" id="IPR051603">
    <property type="entry name" value="Zinc-ADH_QOR/CCCR"/>
</dbReference>
<proteinExistence type="predicted"/>
<dbReference type="Pfam" id="PF08240">
    <property type="entry name" value="ADH_N"/>
    <property type="match status" value="1"/>
</dbReference>
<feature type="domain" description="Enoyl reductase (ER)" evidence="2">
    <location>
        <begin position="10"/>
        <end position="309"/>
    </location>
</feature>
<dbReference type="EMBL" id="JAAMPJ010000014">
    <property type="protein sequence ID" value="NGY65092.1"/>
    <property type="molecule type" value="Genomic_DNA"/>
</dbReference>
<keyword evidence="4" id="KW-1185">Reference proteome</keyword>
<dbReference type="SUPFAM" id="SSF50129">
    <property type="entry name" value="GroES-like"/>
    <property type="match status" value="1"/>
</dbReference>
<dbReference type="PANTHER" id="PTHR44154:SF1">
    <property type="entry name" value="QUINONE OXIDOREDUCTASE"/>
    <property type="match status" value="1"/>
</dbReference>
<dbReference type="Gene3D" id="3.90.180.10">
    <property type="entry name" value="Medium-chain alcohol dehydrogenases, catalytic domain"/>
    <property type="match status" value="1"/>
</dbReference>
<evidence type="ECO:0000313" key="3">
    <source>
        <dbReference type="EMBL" id="NGY65092.1"/>
    </source>
</evidence>
<comment type="caution">
    <text evidence="3">The sequence shown here is derived from an EMBL/GenBank/DDBJ whole genome shotgun (WGS) entry which is preliminary data.</text>
</comment>
<sequence length="313" mass="30570">MRALHVPAAGEKPQIGELPTPPVTDGAVLIRVKAAALNPVDNAIAAGYLAGMLPHEYPLVVGRDAAGVVEAVGAGVEHVKPGDEVFGHVLMAPPVQAGTLAEYAVLPAAAVALKPAGLDFVQTAALPLAAASAVQAVDAIDAQSGETVLVNGASGGVGSYAVQLLAARGVTVIATGADTARLTGLGATTVVDRAAGPVAEQVLAAHPGGVDALINLFGNDPADVPLAAVRQGGKVSTLTQAPDAEAATAAGVTVTPIMASPVREVTGPLAEQAAGGALKVDVGAVITLDQAADGLATIAAGQAKGKTVVILDN</sequence>
<dbReference type="InterPro" id="IPR011032">
    <property type="entry name" value="GroES-like_sf"/>
</dbReference>
<evidence type="ECO:0000259" key="2">
    <source>
        <dbReference type="SMART" id="SM00829"/>
    </source>
</evidence>
<evidence type="ECO:0000256" key="1">
    <source>
        <dbReference type="ARBA" id="ARBA00022857"/>
    </source>
</evidence>
<dbReference type="GO" id="GO:0016491">
    <property type="term" value="F:oxidoreductase activity"/>
    <property type="evidence" value="ECO:0007669"/>
    <property type="project" value="InterPro"/>
</dbReference>
<evidence type="ECO:0000313" key="4">
    <source>
        <dbReference type="Proteomes" id="UP000481360"/>
    </source>
</evidence>
<protein>
    <submittedName>
        <fullName evidence="3">NADP-dependent oxidoreductase</fullName>
    </submittedName>
</protein>
<reference evidence="3 4" key="1">
    <citation type="submission" date="2020-03" db="EMBL/GenBank/DDBJ databases">
        <title>Isolation and identification of active actinomycetes.</title>
        <authorList>
            <person name="Sun X."/>
        </authorList>
    </citation>
    <scope>NUCLEOTIDE SEQUENCE [LARGE SCALE GENOMIC DNA]</scope>
    <source>
        <strain evidence="3 4">NEAU-D13</strain>
    </source>
</reference>
<keyword evidence="1" id="KW-0521">NADP</keyword>
<organism evidence="3 4">
    <name type="scientific">Lentzea alba</name>
    <dbReference type="NCBI Taxonomy" id="2714351"/>
    <lineage>
        <taxon>Bacteria</taxon>
        <taxon>Bacillati</taxon>
        <taxon>Actinomycetota</taxon>
        <taxon>Actinomycetes</taxon>
        <taxon>Pseudonocardiales</taxon>
        <taxon>Pseudonocardiaceae</taxon>
        <taxon>Lentzea</taxon>
    </lineage>
</organism>
<dbReference type="SMART" id="SM00829">
    <property type="entry name" value="PKS_ER"/>
    <property type="match status" value="1"/>
</dbReference>
<dbReference type="Proteomes" id="UP000481360">
    <property type="component" value="Unassembled WGS sequence"/>
</dbReference>